<keyword evidence="1" id="KW-0175">Coiled coil</keyword>
<dbReference type="Pfam" id="PF05833">
    <property type="entry name" value="NFACT_N"/>
    <property type="match status" value="1"/>
</dbReference>
<dbReference type="PANTHER" id="PTHR15239">
    <property type="entry name" value="NUCLEAR EXPORT MEDIATOR FACTOR NEMF"/>
    <property type="match status" value="1"/>
</dbReference>
<dbReference type="EMBL" id="FXUB01000001">
    <property type="protein sequence ID" value="SMP08772.1"/>
    <property type="molecule type" value="Genomic_DNA"/>
</dbReference>
<evidence type="ECO:0000256" key="1">
    <source>
        <dbReference type="SAM" id="Coils"/>
    </source>
</evidence>
<evidence type="ECO:0000313" key="3">
    <source>
        <dbReference type="EMBL" id="SMP08772.1"/>
    </source>
</evidence>
<dbReference type="Pfam" id="PF05670">
    <property type="entry name" value="NFACT-R_1"/>
    <property type="match status" value="1"/>
</dbReference>
<proteinExistence type="predicted"/>
<keyword evidence="4" id="KW-1185">Reference proteome</keyword>
<dbReference type="PANTHER" id="PTHR15239:SF6">
    <property type="entry name" value="RIBOSOME QUALITY CONTROL COMPLEX SUBUNIT NEMF"/>
    <property type="match status" value="1"/>
</dbReference>
<comment type="caution">
    <text evidence="3">The sequence shown here is derived from an EMBL/GenBank/DDBJ whole genome shotgun (WGS) entry which is preliminary data.</text>
</comment>
<evidence type="ECO:0000313" key="4">
    <source>
        <dbReference type="Proteomes" id="UP001157911"/>
    </source>
</evidence>
<dbReference type="Proteomes" id="UP001157911">
    <property type="component" value="Unassembled WGS sequence"/>
</dbReference>
<dbReference type="InterPro" id="IPR008532">
    <property type="entry name" value="NFACT_RNA-bd"/>
</dbReference>
<protein>
    <submittedName>
        <fullName evidence="3">Predicted component of the ribosome quality control (RQC) complex, YloA/Tae2 family, contains fibronectin-binding (FbpA) and DUF814 domains</fullName>
    </submittedName>
</protein>
<feature type="domain" description="NFACT RNA-binding" evidence="2">
    <location>
        <begin position="415"/>
        <end position="506"/>
    </location>
</feature>
<dbReference type="Gene3D" id="2.30.310.10">
    <property type="entry name" value="ibrinogen binding protein from staphylococcus aureus domain"/>
    <property type="match status" value="1"/>
</dbReference>
<dbReference type="RefSeq" id="WP_283400141.1">
    <property type="nucleotide sequence ID" value="NZ_FXUB01000001.1"/>
</dbReference>
<gene>
    <name evidence="3" type="ORF">SAMN06265339_0646</name>
</gene>
<feature type="coiled-coil region" evidence="1">
    <location>
        <begin position="264"/>
        <end position="291"/>
    </location>
</feature>
<name>A0ABY1NGJ5_9BACT</name>
<dbReference type="InterPro" id="IPR051608">
    <property type="entry name" value="RQC_Subunit_NEMF"/>
</dbReference>
<accession>A0ABY1NGJ5</accession>
<sequence>MDYLYLQKTVKELNKLFKAQRIKEITNSENGISITFSNKKTLNVYLGYPNAIFISDKKFSDFKTFSSAEKLTVKEFKLPVKDRVLELELLKISLSGKIQKLFLILELTGKTANAFLLNENRKIVATLKKVETSVRNVSVGEAYQFPPNDKKEIEEIQFGKVTPEGIEKQLHKFVKGISPLNSKEIAFIFRKTNNLIEAYRIFLEKHENSQNPHLYRQNDKIKYLTTFKYESLRDYEGEKIEAEYPFLEAWKILYIEKVENETLKNVKRKLLERLNKKLHSLQKELSEVSNPESIKSEALHYKKLGELLKYNLYAVNKGETKIKTYDYETEKEIEIPIDPTLSPQENLERYFKQYKKLINKYEHSFKRKEELLKEIKQINNLIDVIEKAENIKELPLLETESSKAQKNKELPFRIYTLPTGKKLLIGKNSNGNETITFKIARPWDLWFHVKDIPGSHVILMREKNEPPTKEELELSASAAVFFSKARNGGKVKVDYVEVKNLKKPPKSKAGFVIYRGEKSVLIDDKPFREFLKGED</sequence>
<evidence type="ECO:0000259" key="2">
    <source>
        <dbReference type="Pfam" id="PF05670"/>
    </source>
</evidence>
<feature type="coiled-coil region" evidence="1">
    <location>
        <begin position="358"/>
        <end position="388"/>
    </location>
</feature>
<reference evidence="3 4" key="1">
    <citation type="submission" date="2017-05" db="EMBL/GenBank/DDBJ databases">
        <authorList>
            <person name="Varghese N."/>
            <person name="Submissions S."/>
        </authorList>
    </citation>
    <scope>NUCLEOTIDE SEQUENCE [LARGE SCALE GENOMIC DNA]</scope>
    <source>
        <strain evidence="3 4">DSM 15522</strain>
    </source>
</reference>
<organism evidence="3 4">
    <name type="scientific">Desulfurobacterium pacificum</name>
    <dbReference type="NCBI Taxonomy" id="240166"/>
    <lineage>
        <taxon>Bacteria</taxon>
        <taxon>Pseudomonadati</taxon>
        <taxon>Aquificota</taxon>
        <taxon>Aquificia</taxon>
        <taxon>Desulfurobacteriales</taxon>
        <taxon>Desulfurobacteriaceae</taxon>
        <taxon>Desulfurobacterium</taxon>
    </lineage>
</organism>